<reference evidence="8" key="1">
    <citation type="submission" date="2023-04" db="EMBL/GenBank/DDBJ databases">
        <title>Ambrosiozyma monospora NBRC 1965.</title>
        <authorList>
            <person name="Ichikawa N."/>
            <person name="Sato H."/>
            <person name="Tonouchi N."/>
        </authorList>
    </citation>
    <scope>NUCLEOTIDE SEQUENCE</scope>
    <source>
        <strain evidence="8">NBRC 1965</strain>
    </source>
</reference>
<feature type="compositionally biased region" description="Low complexity" evidence="5">
    <location>
        <begin position="157"/>
        <end position="183"/>
    </location>
</feature>
<feature type="transmembrane region" description="Helical" evidence="6">
    <location>
        <begin position="86"/>
        <end position="104"/>
    </location>
</feature>
<comment type="subcellular location">
    <subcellularLocation>
        <location evidence="1">Membrane</location>
        <topology evidence="1">Multi-pass membrane protein</topology>
    </subcellularLocation>
</comment>
<evidence type="ECO:0000256" key="1">
    <source>
        <dbReference type="ARBA" id="ARBA00004141"/>
    </source>
</evidence>
<feature type="domain" description="Inositolphosphotransferase Aur1/Ipt1" evidence="7">
    <location>
        <begin position="223"/>
        <end position="409"/>
    </location>
</feature>
<accession>A0A9W6YUP5</accession>
<keyword evidence="9" id="KW-1185">Reference proteome</keyword>
<evidence type="ECO:0000256" key="4">
    <source>
        <dbReference type="ARBA" id="ARBA00023136"/>
    </source>
</evidence>
<organism evidence="8 9">
    <name type="scientific">Ambrosiozyma monospora</name>
    <name type="common">Yeast</name>
    <name type="synonym">Endomycopsis monosporus</name>
    <dbReference type="NCBI Taxonomy" id="43982"/>
    <lineage>
        <taxon>Eukaryota</taxon>
        <taxon>Fungi</taxon>
        <taxon>Dikarya</taxon>
        <taxon>Ascomycota</taxon>
        <taxon>Saccharomycotina</taxon>
        <taxon>Pichiomycetes</taxon>
        <taxon>Pichiales</taxon>
        <taxon>Pichiaceae</taxon>
        <taxon>Ambrosiozyma</taxon>
    </lineage>
</organism>
<dbReference type="PANTHER" id="PTHR31310:SF8">
    <property type="entry name" value="INOSITOLPHOSPHOTRANSFERASE 1"/>
    <property type="match status" value="1"/>
</dbReference>
<evidence type="ECO:0000256" key="6">
    <source>
        <dbReference type="SAM" id="Phobius"/>
    </source>
</evidence>
<feature type="region of interest" description="Disordered" evidence="5">
    <location>
        <begin position="139"/>
        <end position="183"/>
    </location>
</feature>
<evidence type="ECO:0000313" key="8">
    <source>
        <dbReference type="EMBL" id="GMG21536.1"/>
    </source>
</evidence>
<dbReference type="Pfam" id="PF14378">
    <property type="entry name" value="PAP2_3"/>
    <property type="match status" value="1"/>
</dbReference>
<sequence length="455" mass="52249">MVKISTLALAIPRLLWFVLYERLLKSAVNERSIFYLVFTFWLNFLPVFSWLFIFKNAGVIPNEIRPSINVRLVMNLDFFMFDEFRISSYITLLLLFTTGYLIWLQFYRIDYDFNIPFFENTKLDITTIDDVNTNTTNWDLETGTGSNTHNNMHNKSSRLNSSNSGRSSPSLSTPSTSSSSGIAMSSSTAATATATATQSSRKILYLPKNSKPYAIPMLWAISWLILNIDHSLITNQTTFLDITAWVSYVLFHFCCPLFTAIYLYVFQTQGALKWFSMALGAQNIAGVFTHLLCPNAPPWFVHLYGDNAQANYDMPGYAAGLTRVDMAMGTHLNSKGFHKSPIVFGAMPSLHSAMAVQCFFFISWYTVWNWPKVGLFSFVVLQWWATMYLDHHWRLDLLVGMLYAIVSFTVFKRFMIRAEEKAVRARLQGNFKDSSTMGMRVFRGHWIARFFDPYN</sequence>
<feature type="transmembrane region" description="Helical" evidence="6">
    <location>
        <begin position="213"/>
        <end position="233"/>
    </location>
</feature>
<evidence type="ECO:0000256" key="5">
    <source>
        <dbReference type="SAM" id="MobiDB-lite"/>
    </source>
</evidence>
<dbReference type="GO" id="GO:0070916">
    <property type="term" value="C:inositol phosphoceramide synthase complex"/>
    <property type="evidence" value="ECO:0007669"/>
    <property type="project" value="TreeGrafter"/>
</dbReference>
<dbReference type="GO" id="GO:0030148">
    <property type="term" value="P:sphingolipid biosynthetic process"/>
    <property type="evidence" value="ECO:0007669"/>
    <property type="project" value="TreeGrafter"/>
</dbReference>
<evidence type="ECO:0000259" key="7">
    <source>
        <dbReference type="Pfam" id="PF14378"/>
    </source>
</evidence>
<feature type="transmembrane region" description="Helical" evidence="6">
    <location>
        <begin position="33"/>
        <end position="53"/>
    </location>
</feature>
<feature type="transmembrane region" description="Helical" evidence="6">
    <location>
        <begin position="393"/>
        <end position="411"/>
    </location>
</feature>
<dbReference type="AlphaFoldDB" id="A0A9W6YUP5"/>
<dbReference type="Proteomes" id="UP001165063">
    <property type="component" value="Unassembled WGS sequence"/>
</dbReference>
<dbReference type="InterPro" id="IPR026841">
    <property type="entry name" value="Aur1/Ipt1"/>
</dbReference>
<dbReference type="GO" id="GO:0016020">
    <property type="term" value="C:membrane"/>
    <property type="evidence" value="ECO:0007669"/>
    <property type="project" value="UniProtKB-SubCell"/>
</dbReference>
<keyword evidence="3 6" id="KW-1133">Transmembrane helix</keyword>
<name>A0A9W6YUP5_AMBMO</name>
<evidence type="ECO:0000313" key="9">
    <source>
        <dbReference type="Proteomes" id="UP001165063"/>
    </source>
</evidence>
<keyword evidence="2 6" id="KW-0812">Transmembrane</keyword>
<dbReference type="EMBL" id="BSXU01000696">
    <property type="protein sequence ID" value="GMG21536.1"/>
    <property type="molecule type" value="Genomic_DNA"/>
</dbReference>
<dbReference type="GO" id="GO:0006676">
    <property type="term" value="P:mannosyl diphosphorylinositol ceramide metabolic process"/>
    <property type="evidence" value="ECO:0007669"/>
    <property type="project" value="TreeGrafter"/>
</dbReference>
<comment type="caution">
    <text evidence="8">The sequence shown here is derived from an EMBL/GenBank/DDBJ whole genome shotgun (WGS) entry which is preliminary data.</text>
</comment>
<keyword evidence="4 6" id="KW-0472">Membrane</keyword>
<proteinExistence type="predicted"/>
<dbReference type="CDD" id="cd03386">
    <property type="entry name" value="PAP2_Aur1_like"/>
    <property type="match status" value="1"/>
</dbReference>
<evidence type="ECO:0000256" key="3">
    <source>
        <dbReference type="ARBA" id="ARBA00022989"/>
    </source>
</evidence>
<evidence type="ECO:0000256" key="2">
    <source>
        <dbReference type="ARBA" id="ARBA00022692"/>
    </source>
</evidence>
<feature type="transmembrane region" description="Helical" evidence="6">
    <location>
        <begin position="245"/>
        <end position="266"/>
    </location>
</feature>
<protein>
    <submittedName>
        <fullName evidence="8">Unnamed protein product</fullName>
    </submittedName>
</protein>
<dbReference type="OrthoDB" id="5784at2759"/>
<dbReference type="InterPro" id="IPR052185">
    <property type="entry name" value="IPC_Synthase-Related"/>
</dbReference>
<dbReference type="PANTHER" id="PTHR31310">
    <property type="match status" value="1"/>
</dbReference>
<gene>
    <name evidence="8" type="ORF">Amon01_000206600</name>
</gene>
<feature type="compositionally biased region" description="Polar residues" evidence="5">
    <location>
        <begin position="143"/>
        <end position="154"/>
    </location>
</feature>